<protein>
    <submittedName>
        <fullName evidence="1">Uncharacterized protein</fullName>
    </submittedName>
</protein>
<dbReference type="Proteomes" id="UP000215335">
    <property type="component" value="Unassembled WGS sequence"/>
</dbReference>
<name>A0A232FP06_9HYME</name>
<keyword evidence="2" id="KW-1185">Reference proteome</keyword>
<sequence>MHILLQEPGREYGTFGAGVEKKISFILWKQTFITK</sequence>
<dbReference type="AlphaFoldDB" id="A0A232FP06"/>
<accession>A0A232FP06</accession>
<reference evidence="1 2" key="1">
    <citation type="journal article" date="2017" name="Curr. Biol.">
        <title>The Evolution of Venom by Co-option of Single-Copy Genes.</title>
        <authorList>
            <person name="Martinson E.O."/>
            <person name="Mrinalini"/>
            <person name="Kelkar Y.D."/>
            <person name="Chang C.H."/>
            <person name="Werren J.H."/>
        </authorList>
    </citation>
    <scope>NUCLEOTIDE SEQUENCE [LARGE SCALE GENOMIC DNA]</scope>
    <source>
        <strain evidence="1 2">Alberta</strain>
        <tissue evidence="1">Whole body</tissue>
    </source>
</reference>
<evidence type="ECO:0000313" key="1">
    <source>
        <dbReference type="EMBL" id="OXU32260.1"/>
    </source>
</evidence>
<dbReference type="EMBL" id="NNAY01000003">
    <property type="protein sequence ID" value="OXU32260.1"/>
    <property type="molecule type" value="Genomic_DNA"/>
</dbReference>
<evidence type="ECO:0000313" key="2">
    <source>
        <dbReference type="Proteomes" id="UP000215335"/>
    </source>
</evidence>
<proteinExistence type="predicted"/>
<gene>
    <name evidence="1" type="ORF">TSAR_008081</name>
</gene>
<comment type="caution">
    <text evidence="1">The sequence shown here is derived from an EMBL/GenBank/DDBJ whole genome shotgun (WGS) entry which is preliminary data.</text>
</comment>
<organism evidence="1 2">
    <name type="scientific">Trichomalopsis sarcophagae</name>
    <dbReference type="NCBI Taxonomy" id="543379"/>
    <lineage>
        <taxon>Eukaryota</taxon>
        <taxon>Metazoa</taxon>
        <taxon>Ecdysozoa</taxon>
        <taxon>Arthropoda</taxon>
        <taxon>Hexapoda</taxon>
        <taxon>Insecta</taxon>
        <taxon>Pterygota</taxon>
        <taxon>Neoptera</taxon>
        <taxon>Endopterygota</taxon>
        <taxon>Hymenoptera</taxon>
        <taxon>Apocrita</taxon>
        <taxon>Proctotrupomorpha</taxon>
        <taxon>Chalcidoidea</taxon>
        <taxon>Pteromalidae</taxon>
        <taxon>Pteromalinae</taxon>
        <taxon>Trichomalopsis</taxon>
    </lineage>
</organism>